<dbReference type="Proteomes" id="UP001165079">
    <property type="component" value="Unassembled WGS sequence"/>
</dbReference>
<keyword evidence="1 2" id="KW-0500">Molybdenum</keyword>
<dbReference type="InterPro" id="IPR005116">
    <property type="entry name" value="Transp-assoc_OB_typ1"/>
</dbReference>
<evidence type="ECO:0000256" key="1">
    <source>
        <dbReference type="ARBA" id="ARBA00022505"/>
    </source>
</evidence>
<dbReference type="Pfam" id="PF03459">
    <property type="entry name" value="TOBE"/>
    <property type="match status" value="1"/>
</dbReference>
<proteinExistence type="predicted"/>
<dbReference type="InterPro" id="IPR008995">
    <property type="entry name" value="Mo/tungstate-bd_C_term_dom"/>
</dbReference>
<dbReference type="Gene3D" id="1.10.1660.10">
    <property type="match status" value="1"/>
</dbReference>
<feature type="domain" description="Mop" evidence="4">
    <location>
        <begin position="188"/>
        <end position="253"/>
    </location>
</feature>
<organism evidence="5 6">
    <name type="scientific">Actinorhabdospora filicis</name>
    <dbReference type="NCBI Taxonomy" id="1785913"/>
    <lineage>
        <taxon>Bacteria</taxon>
        <taxon>Bacillati</taxon>
        <taxon>Actinomycetota</taxon>
        <taxon>Actinomycetes</taxon>
        <taxon>Micromonosporales</taxon>
        <taxon>Micromonosporaceae</taxon>
        <taxon>Actinorhabdospora</taxon>
    </lineage>
</organism>
<evidence type="ECO:0000313" key="5">
    <source>
        <dbReference type="EMBL" id="GLZ79983.1"/>
    </source>
</evidence>
<dbReference type="InterPro" id="IPR010093">
    <property type="entry name" value="SinI_DNA-bd"/>
</dbReference>
<dbReference type="Pfam" id="PF12728">
    <property type="entry name" value="HTH_17"/>
    <property type="match status" value="1"/>
</dbReference>
<dbReference type="GO" id="GO:0003677">
    <property type="term" value="F:DNA binding"/>
    <property type="evidence" value="ECO:0007669"/>
    <property type="project" value="InterPro"/>
</dbReference>
<dbReference type="AlphaFoldDB" id="A0A9W6SPH8"/>
<dbReference type="CDD" id="cd04762">
    <property type="entry name" value="HTH_MerR-trunc"/>
    <property type="match status" value="1"/>
</dbReference>
<evidence type="ECO:0000259" key="4">
    <source>
        <dbReference type="PROSITE" id="PS51866"/>
    </source>
</evidence>
<keyword evidence="6" id="KW-1185">Reference proteome</keyword>
<dbReference type="NCBIfam" id="TIGR01764">
    <property type="entry name" value="excise"/>
    <property type="match status" value="1"/>
</dbReference>
<dbReference type="InterPro" id="IPR004606">
    <property type="entry name" value="Mop_domain"/>
</dbReference>
<sequence>MVAAGVRARWVGGAAGAGMRAEGAGAGVRWVWAGGRRGRLGRGAVGPTRVHRRRLCRALPHRRPGARRPGGTAASARAVPAPATVPGRAAAGRPTPPSAAHRPRSCRICEPEPRFPLAFATITLAFVTRFRISEAAELLGVSPDTVRRWVDGGRLSADRDDHGHRVIAGSDLAAFVTAQSAVPGGGDRTSARNRMRGIVTAVTKDAVMAQVDIQAGPFRVVSLMSREAVDELGLEVGSVAVAVVKSTNVVVELGRNP</sequence>
<dbReference type="SUPFAM" id="SSF50331">
    <property type="entry name" value="MOP-like"/>
    <property type="match status" value="1"/>
</dbReference>
<dbReference type="PROSITE" id="PS51866">
    <property type="entry name" value="MOP"/>
    <property type="match status" value="1"/>
</dbReference>
<comment type="caution">
    <text evidence="5">The sequence shown here is derived from an EMBL/GenBank/DDBJ whole genome shotgun (WGS) entry which is preliminary data.</text>
</comment>
<name>A0A9W6SPH8_9ACTN</name>
<dbReference type="InterPro" id="IPR041657">
    <property type="entry name" value="HTH_17"/>
</dbReference>
<reference evidence="5" key="1">
    <citation type="submission" date="2023-03" db="EMBL/GenBank/DDBJ databases">
        <title>Actinorhabdospora filicis NBRC 111898.</title>
        <authorList>
            <person name="Ichikawa N."/>
            <person name="Sato H."/>
            <person name="Tonouchi N."/>
        </authorList>
    </citation>
    <scope>NUCLEOTIDE SEQUENCE</scope>
    <source>
        <strain evidence="5">NBRC 111898</strain>
    </source>
</reference>
<protein>
    <recommendedName>
        <fullName evidence="4">Mop domain-containing protein</fullName>
    </recommendedName>
</protein>
<gene>
    <name evidence="5" type="ORF">Afil01_47900</name>
</gene>
<evidence type="ECO:0000313" key="6">
    <source>
        <dbReference type="Proteomes" id="UP001165079"/>
    </source>
</evidence>
<feature type="compositionally biased region" description="Low complexity" evidence="3">
    <location>
        <begin position="67"/>
        <end position="93"/>
    </location>
</feature>
<evidence type="ECO:0000256" key="2">
    <source>
        <dbReference type="PROSITE-ProRule" id="PRU01213"/>
    </source>
</evidence>
<evidence type="ECO:0000256" key="3">
    <source>
        <dbReference type="SAM" id="MobiDB-lite"/>
    </source>
</evidence>
<dbReference type="EMBL" id="BSTX01000003">
    <property type="protein sequence ID" value="GLZ79983.1"/>
    <property type="molecule type" value="Genomic_DNA"/>
</dbReference>
<accession>A0A9W6SPH8</accession>
<dbReference type="GO" id="GO:0015689">
    <property type="term" value="P:molybdate ion transport"/>
    <property type="evidence" value="ECO:0007669"/>
    <property type="project" value="InterPro"/>
</dbReference>
<dbReference type="Gene3D" id="2.40.50.100">
    <property type="match status" value="1"/>
</dbReference>
<feature type="region of interest" description="Disordered" evidence="3">
    <location>
        <begin position="61"/>
        <end position="105"/>
    </location>
</feature>